<accession>A0A2A4HIJ5</accession>
<reference evidence="4" key="1">
    <citation type="submission" date="2017-09" db="EMBL/GenBank/DDBJ databases">
        <authorList>
            <person name="Cho G.-S."/>
            <person name="Oguntoyinbo F.A."/>
            <person name="Cnockaert M."/>
            <person name="Kabisch J."/>
            <person name="Neve H."/>
            <person name="Bockelmann W."/>
            <person name="Wenning M."/>
            <person name="Franz C.M."/>
            <person name="Vandamme P."/>
        </authorList>
    </citation>
    <scope>NUCLEOTIDE SEQUENCE [LARGE SCALE GENOMIC DNA]</scope>
    <source>
        <strain evidence="4">MBT G8648</strain>
    </source>
</reference>
<dbReference type="InterPro" id="IPR050345">
    <property type="entry name" value="Aliph_Amidase/BUP"/>
</dbReference>
<proteinExistence type="predicted"/>
<comment type="caution">
    <text evidence="3">The sequence shown here is derived from an EMBL/GenBank/DDBJ whole genome shotgun (WGS) entry which is preliminary data.</text>
</comment>
<dbReference type="InterPro" id="IPR036526">
    <property type="entry name" value="C-N_Hydrolase_sf"/>
</dbReference>
<keyword evidence="1 3" id="KW-0378">Hydrolase</keyword>
<dbReference type="RefSeq" id="WP_096654674.1">
    <property type="nucleotide sequence ID" value="NZ_NWUX01000027.1"/>
</dbReference>
<dbReference type="PANTHER" id="PTHR43674:SF2">
    <property type="entry name" value="BETA-UREIDOPROPIONASE"/>
    <property type="match status" value="1"/>
</dbReference>
<dbReference type="Proteomes" id="UP000218677">
    <property type="component" value="Unassembled WGS sequence"/>
</dbReference>
<dbReference type="OrthoDB" id="9760188at2"/>
<dbReference type="PROSITE" id="PS50263">
    <property type="entry name" value="CN_HYDROLASE"/>
    <property type="match status" value="1"/>
</dbReference>
<dbReference type="GO" id="GO:0033388">
    <property type="term" value="P:putrescine biosynthetic process from arginine"/>
    <property type="evidence" value="ECO:0007669"/>
    <property type="project" value="TreeGrafter"/>
</dbReference>
<dbReference type="AlphaFoldDB" id="A0A2A4HIJ5"/>
<protein>
    <submittedName>
        <fullName evidence="3">Carbon-nitrogen hydrolase family protein</fullName>
    </submittedName>
</protein>
<name>A0A2A4HIJ5_9GAMM</name>
<evidence type="ECO:0000313" key="3">
    <source>
        <dbReference type="EMBL" id="PCF93921.1"/>
    </source>
</evidence>
<dbReference type="GO" id="GO:0050126">
    <property type="term" value="F:N-carbamoylputrescine amidase activity"/>
    <property type="evidence" value="ECO:0007669"/>
    <property type="project" value="TreeGrafter"/>
</dbReference>
<organism evidence="3 4">
    <name type="scientific">Vreelandella nigrificans</name>
    <dbReference type="NCBI Taxonomy" id="2042704"/>
    <lineage>
        <taxon>Bacteria</taxon>
        <taxon>Pseudomonadati</taxon>
        <taxon>Pseudomonadota</taxon>
        <taxon>Gammaproteobacteria</taxon>
        <taxon>Oceanospirillales</taxon>
        <taxon>Halomonadaceae</taxon>
        <taxon>Vreelandella</taxon>
    </lineage>
</organism>
<evidence type="ECO:0000313" key="4">
    <source>
        <dbReference type="Proteomes" id="UP000218677"/>
    </source>
</evidence>
<dbReference type="PANTHER" id="PTHR43674">
    <property type="entry name" value="NITRILASE C965.09-RELATED"/>
    <property type="match status" value="1"/>
</dbReference>
<evidence type="ECO:0000259" key="2">
    <source>
        <dbReference type="PROSITE" id="PS50263"/>
    </source>
</evidence>
<evidence type="ECO:0000256" key="1">
    <source>
        <dbReference type="ARBA" id="ARBA00022801"/>
    </source>
</evidence>
<sequence>MKTGNATIALAQLPVEKGAVADNLAIHLTYIQHAARLGADVVVFPELSLTGYELELLEQLAMPKSAETFSTLSTAAVAHNIVVIAGCPLLNESSKPHIGAVICFPSGKRDFYAKQHLHEGEEVYCSAGNESYQFTVNDTRIALAICADFAHPSHAEVAAAQRADVYIASALISEAGYEPDAQLLAAMAKRHQFPVLLANHISNTGGWQTCGKSGGWNTAGELAVAANGTEPSLVLCHVQQGMLSGRAEEV</sequence>
<dbReference type="Pfam" id="PF00795">
    <property type="entry name" value="CN_hydrolase"/>
    <property type="match status" value="1"/>
</dbReference>
<dbReference type="InterPro" id="IPR003010">
    <property type="entry name" value="C-N_Hydrolase"/>
</dbReference>
<keyword evidence="4" id="KW-1185">Reference proteome</keyword>
<dbReference type="SUPFAM" id="SSF56317">
    <property type="entry name" value="Carbon-nitrogen hydrolase"/>
    <property type="match status" value="1"/>
</dbReference>
<feature type="domain" description="CN hydrolase" evidence="2">
    <location>
        <begin position="6"/>
        <end position="240"/>
    </location>
</feature>
<dbReference type="EMBL" id="NWUX01000027">
    <property type="protein sequence ID" value="PCF93921.1"/>
    <property type="molecule type" value="Genomic_DNA"/>
</dbReference>
<dbReference type="CDD" id="cd07197">
    <property type="entry name" value="nitrilase"/>
    <property type="match status" value="1"/>
</dbReference>
<gene>
    <name evidence="3" type="ORF">CPA45_20115</name>
</gene>
<dbReference type="Gene3D" id="3.60.110.10">
    <property type="entry name" value="Carbon-nitrogen hydrolase"/>
    <property type="match status" value="1"/>
</dbReference>